<dbReference type="Gene3D" id="1.10.540.10">
    <property type="entry name" value="Acyl-CoA dehydrogenase/oxidase, N-terminal domain"/>
    <property type="match status" value="1"/>
</dbReference>
<dbReference type="Gene3D" id="1.20.140.10">
    <property type="entry name" value="Butyryl-CoA Dehydrogenase, subunit A, domain 3"/>
    <property type="match status" value="2"/>
</dbReference>
<feature type="binding site" evidence="14">
    <location>
        <position position="189"/>
    </location>
    <ligand>
        <name>FAD</name>
        <dbReference type="ChEBI" id="CHEBI:57692"/>
    </ligand>
</feature>
<dbReference type="Pfam" id="PF14749">
    <property type="entry name" value="Acyl-CoA_ox_N"/>
    <property type="match status" value="1"/>
</dbReference>
<keyword evidence="8" id="KW-0276">Fatty acid metabolism</keyword>
<feature type="active site" description="Proton acceptor" evidence="13">
    <location>
        <position position="446"/>
    </location>
</feature>
<evidence type="ECO:0000256" key="6">
    <source>
        <dbReference type="ARBA" id="ARBA00022630"/>
    </source>
</evidence>
<proteinExistence type="inferred from homology"/>
<keyword evidence="6 12" id="KW-0285">Flavoprotein</keyword>
<dbReference type="InterPro" id="IPR055060">
    <property type="entry name" value="ACOX_C_alpha1"/>
</dbReference>
<dbReference type="InterPro" id="IPR029320">
    <property type="entry name" value="Acyl-CoA_ox_N"/>
</dbReference>
<evidence type="ECO:0000256" key="10">
    <source>
        <dbReference type="ARBA" id="ARBA00023098"/>
    </source>
</evidence>
<evidence type="ECO:0000313" key="19">
    <source>
        <dbReference type="Proteomes" id="UP000241690"/>
    </source>
</evidence>
<evidence type="ECO:0000256" key="8">
    <source>
        <dbReference type="ARBA" id="ARBA00022832"/>
    </source>
</evidence>
<dbReference type="PANTHER" id="PTHR10909">
    <property type="entry name" value="ELECTRON TRANSPORT OXIDOREDUCTASE"/>
    <property type="match status" value="1"/>
</dbReference>
<reference evidence="18 19" key="1">
    <citation type="submission" date="2016-07" db="EMBL/GenBank/DDBJ databases">
        <title>Multiple horizontal gene transfer events from other fungi enriched the ability of initially mycotrophic Trichoderma (Ascomycota) to feed on dead plant biomass.</title>
        <authorList>
            <consortium name="DOE Joint Genome Institute"/>
            <person name="Aerts A."/>
            <person name="Atanasova L."/>
            <person name="Chenthamara K."/>
            <person name="Zhang J."/>
            <person name="Grujic M."/>
            <person name="Henrissat B."/>
            <person name="Kuo A."/>
            <person name="Salamov A."/>
            <person name="Lipzen A."/>
            <person name="Labutti K."/>
            <person name="Barry K."/>
            <person name="Miao Y."/>
            <person name="Rahimi M.J."/>
            <person name="Shen Q."/>
            <person name="Grigoriev I.V."/>
            <person name="Kubicek C.P."/>
            <person name="Druzhinina I.S."/>
        </authorList>
    </citation>
    <scope>NUCLEOTIDE SEQUENCE [LARGE SCALE GENOMIC DNA]</scope>
    <source>
        <strain evidence="18 19">CBS 226.95</strain>
    </source>
</reference>
<keyword evidence="10" id="KW-0443">Lipid metabolism</keyword>
<gene>
    <name evidence="18" type="ORF">M431DRAFT_554614</name>
</gene>
<dbReference type="GO" id="GO:0071949">
    <property type="term" value="F:FAD binding"/>
    <property type="evidence" value="ECO:0007669"/>
    <property type="project" value="InterPro"/>
</dbReference>
<dbReference type="FunFam" id="2.40.110.10:FF:000003">
    <property type="entry name" value="Acyl-coenzyme A oxidase"/>
    <property type="match status" value="1"/>
</dbReference>
<comment type="catalytic activity">
    <reaction evidence="1">
        <text>a 2,3-saturated acyl-CoA + O2 = a (2E)-enoyl-CoA + H2O2</text>
        <dbReference type="Rhea" id="RHEA:38959"/>
        <dbReference type="ChEBI" id="CHEBI:15379"/>
        <dbReference type="ChEBI" id="CHEBI:16240"/>
        <dbReference type="ChEBI" id="CHEBI:58856"/>
        <dbReference type="ChEBI" id="CHEBI:65111"/>
        <dbReference type="EC" id="1.3.3.6"/>
    </reaction>
</comment>
<dbReference type="InterPro" id="IPR037069">
    <property type="entry name" value="AcylCoA_DH/ox_N_sf"/>
</dbReference>
<dbReference type="InterPro" id="IPR046373">
    <property type="entry name" value="Acyl-CoA_Oxase/DH_mid-dom_sf"/>
</dbReference>
<evidence type="ECO:0000259" key="17">
    <source>
        <dbReference type="Pfam" id="PF22924"/>
    </source>
</evidence>
<evidence type="ECO:0000313" key="18">
    <source>
        <dbReference type="EMBL" id="PTB53529.1"/>
    </source>
</evidence>
<dbReference type="Gene3D" id="2.40.110.10">
    <property type="entry name" value="Butyryl-CoA Dehydrogenase, subunit A, domain 2"/>
    <property type="match status" value="1"/>
</dbReference>
<dbReference type="InterPro" id="IPR036250">
    <property type="entry name" value="AcylCo_DH-like_C"/>
</dbReference>
<keyword evidence="19" id="KW-1185">Reference proteome</keyword>
<organism evidence="18 19">
    <name type="scientific">Trichoderma harzianum CBS 226.95</name>
    <dbReference type="NCBI Taxonomy" id="983964"/>
    <lineage>
        <taxon>Eukaryota</taxon>
        <taxon>Fungi</taxon>
        <taxon>Dikarya</taxon>
        <taxon>Ascomycota</taxon>
        <taxon>Pezizomycotina</taxon>
        <taxon>Sordariomycetes</taxon>
        <taxon>Hypocreomycetidae</taxon>
        <taxon>Hypocreales</taxon>
        <taxon>Hypocreaceae</taxon>
        <taxon>Trichoderma</taxon>
    </lineage>
</organism>
<name>A0A2T4A8X3_TRIHA</name>
<dbReference type="FunFam" id="1.20.140.10:FF:000013">
    <property type="entry name" value="Acyl-coenzyme A oxidase"/>
    <property type="match status" value="1"/>
</dbReference>
<dbReference type="Proteomes" id="UP000241690">
    <property type="component" value="Unassembled WGS sequence"/>
</dbReference>
<evidence type="ECO:0000256" key="4">
    <source>
        <dbReference type="ARBA" id="ARBA00004846"/>
    </source>
</evidence>
<keyword evidence="9" id="KW-0560">Oxidoreductase</keyword>
<comment type="subcellular location">
    <subcellularLocation>
        <location evidence="3">Peroxisome</location>
    </subcellularLocation>
</comment>
<dbReference type="AlphaFoldDB" id="A0A2T4A8X3"/>
<evidence type="ECO:0000256" key="2">
    <source>
        <dbReference type="ARBA" id="ARBA00001974"/>
    </source>
</evidence>
<feature type="domain" description="Acyl-CoA oxidase C-terminal" evidence="15">
    <location>
        <begin position="501"/>
        <end position="668"/>
    </location>
</feature>
<dbReference type="InterPro" id="IPR002655">
    <property type="entry name" value="Acyl-CoA_oxidase_C"/>
</dbReference>
<dbReference type="Pfam" id="PF22924">
    <property type="entry name" value="ACOX_C_alpha1"/>
    <property type="match status" value="1"/>
</dbReference>
<dbReference type="STRING" id="983964.A0A2T4A8X3"/>
<evidence type="ECO:0000256" key="11">
    <source>
        <dbReference type="ARBA" id="ARBA00023140"/>
    </source>
</evidence>
<keyword evidence="7 12" id="KW-0274">FAD</keyword>
<accession>A0A2T4A8X3</accession>
<feature type="binding site" evidence="14">
    <location>
        <position position="150"/>
    </location>
    <ligand>
        <name>FAD</name>
        <dbReference type="ChEBI" id="CHEBI:57692"/>
    </ligand>
</feature>
<comment type="cofactor">
    <cofactor evidence="2">
        <name>FAD</name>
        <dbReference type="ChEBI" id="CHEBI:57692"/>
    </cofactor>
</comment>
<dbReference type="GO" id="GO:0005777">
    <property type="term" value="C:peroxisome"/>
    <property type="evidence" value="ECO:0007669"/>
    <property type="project" value="UniProtKB-SubCell"/>
</dbReference>
<dbReference type="Pfam" id="PF01756">
    <property type="entry name" value="ACOX"/>
    <property type="match status" value="1"/>
</dbReference>
<keyword evidence="11" id="KW-0576">Peroxisome</keyword>
<evidence type="ECO:0000256" key="9">
    <source>
        <dbReference type="ARBA" id="ARBA00023002"/>
    </source>
</evidence>
<evidence type="ECO:0000256" key="5">
    <source>
        <dbReference type="ARBA" id="ARBA00006288"/>
    </source>
</evidence>
<sequence>MQTDFTSELKPASPGGSVLIEQERARSSIPVDALSEFILGKQWLQMQRSLLPLLMDQKLLSKRTQMNLSRPDRYLLGLARAKLLRRMADQYHWSDEEYEMAKYLVDDVSPYTLHTTMFRQTLREQASDEQQQYWLPKHGRWEVIGAYAQTEMGHGSNVRGIETEARWDPATKSFNLHSPTLTASKWWNGSLGRTATHAIVVAQLLIPKKTAAKDPVEYDRLGPHHFVVQVRDKVTHQPLDGIVVGDIGPKYGYAPMDNAFMLFKHHRIPHDAMLSRYAKLDPETSVYTKPEAPNIVYGSLTEARSRIVNHARLVLARAVTVAVRYTTIRRQFKDKDDHSEAPETSVIDYSTVQIRILPLLATVFALHFTGQVMKETFLSNRERIAQNDFSGMAELHSLSSGLKSLCTDLAANGIETCRRAMGGHGYGGYSGLVQLNADYLSKPTVEGDNWMITQQVARYLMKVAKRITEKRGTKQETRAEKLLEKYQLPHNGTGFNILEDHSALADAFEHRAARMAFQVYAERVKQGRSENEMLIKMHQLSHAYSYSILVRNFHNQITNLQDFGQETINVLWDLYTLFALFTMQNNALEFIQTETVSLDQLSAVRDRIFELMRRIRPHAVRLVDVWALPDYLLDSSLGRYDGRVYEDMFHRAHDLNPLNRITVNPDYKNPELVLGSGDGNAILAKL</sequence>
<dbReference type="GO" id="GO:0003997">
    <property type="term" value="F:acyl-CoA oxidase activity"/>
    <property type="evidence" value="ECO:0007669"/>
    <property type="project" value="UniProtKB-EC"/>
</dbReference>
<evidence type="ECO:0000259" key="15">
    <source>
        <dbReference type="Pfam" id="PF01756"/>
    </source>
</evidence>
<dbReference type="PIRSF" id="PIRSF000168">
    <property type="entry name" value="Acyl-CoA_oxidase"/>
    <property type="match status" value="1"/>
</dbReference>
<dbReference type="InterPro" id="IPR009100">
    <property type="entry name" value="AcylCoA_DH/oxidase_NM_dom_sf"/>
</dbReference>
<dbReference type="GO" id="GO:0055088">
    <property type="term" value="P:lipid homeostasis"/>
    <property type="evidence" value="ECO:0007669"/>
    <property type="project" value="TreeGrafter"/>
</dbReference>
<evidence type="ECO:0000256" key="1">
    <source>
        <dbReference type="ARBA" id="ARBA00001201"/>
    </source>
</evidence>
<dbReference type="RefSeq" id="XP_024773206.1">
    <property type="nucleotide sequence ID" value="XM_024921403.1"/>
</dbReference>
<dbReference type="GO" id="GO:0005504">
    <property type="term" value="F:fatty acid binding"/>
    <property type="evidence" value="ECO:0007669"/>
    <property type="project" value="TreeGrafter"/>
</dbReference>
<dbReference type="GeneID" id="36629985"/>
<dbReference type="FunFam" id="1.20.140.10:FF:000015">
    <property type="entry name" value="Acyl-coenzyme A oxidase"/>
    <property type="match status" value="1"/>
</dbReference>
<evidence type="ECO:0000259" key="16">
    <source>
        <dbReference type="Pfam" id="PF14749"/>
    </source>
</evidence>
<dbReference type="GO" id="GO:0033540">
    <property type="term" value="P:fatty acid beta-oxidation using acyl-CoA oxidase"/>
    <property type="evidence" value="ECO:0007669"/>
    <property type="project" value="UniProtKB-UniPathway"/>
</dbReference>
<evidence type="ECO:0000256" key="12">
    <source>
        <dbReference type="PIRNR" id="PIRNR000168"/>
    </source>
</evidence>
<dbReference type="UniPathway" id="UPA00661"/>
<dbReference type="EMBL" id="KZ679681">
    <property type="protein sequence ID" value="PTB53529.1"/>
    <property type="molecule type" value="Genomic_DNA"/>
</dbReference>
<protein>
    <recommendedName>
        <fullName evidence="12">Acyl-coenzyme A oxidase</fullName>
    </recommendedName>
</protein>
<dbReference type="SUPFAM" id="SSF47203">
    <property type="entry name" value="Acyl-CoA dehydrogenase C-terminal domain-like"/>
    <property type="match status" value="2"/>
</dbReference>
<comment type="similarity">
    <text evidence="5 12">Belongs to the acyl-CoA oxidase family.</text>
</comment>
<dbReference type="InterPro" id="IPR012258">
    <property type="entry name" value="Acyl-CoA_oxidase"/>
</dbReference>
<feature type="domain" description="Acyl-coenzyme A oxidase N-terminal" evidence="16">
    <location>
        <begin position="31"/>
        <end position="144"/>
    </location>
</feature>
<feature type="domain" description="Acyl-CoA oxidase C-alpha1" evidence="17">
    <location>
        <begin position="297"/>
        <end position="461"/>
    </location>
</feature>
<dbReference type="SUPFAM" id="SSF56645">
    <property type="entry name" value="Acyl-CoA dehydrogenase NM domain-like"/>
    <property type="match status" value="1"/>
</dbReference>
<evidence type="ECO:0000256" key="3">
    <source>
        <dbReference type="ARBA" id="ARBA00004275"/>
    </source>
</evidence>
<evidence type="ECO:0000256" key="7">
    <source>
        <dbReference type="ARBA" id="ARBA00022827"/>
    </source>
</evidence>
<dbReference type="PANTHER" id="PTHR10909:SF250">
    <property type="entry name" value="PEROXISOMAL ACYL-COENZYME A OXIDASE 1"/>
    <property type="match status" value="1"/>
</dbReference>
<comment type="pathway">
    <text evidence="4">Lipid metabolism; peroxisomal fatty acid beta-oxidation.</text>
</comment>
<evidence type="ECO:0000256" key="14">
    <source>
        <dbReference type="PIRSR" id="PIRSR000168-2"/>
    </source>
</evidence>
<evidence type="ECO:0000256" key="13">
    <source>
        <dbReference type="PIRSR" id="PIRSR000168-1"/>
    </source>
</evidence>